<dbReference type="AlphaFoldDB" id="A0A3Q0FTF8"/>
<sequence>MPALLPATSEQGQPSGPLPGAVLMRPCGRVAGSGGATALQQLQLQPRVRAVLQSATAKKGMEIHLETFPALARGSWRRLQHLSQLPLPKLIQAGDSALQPRSRHLPFVPSDSLDRVDLAVQRQRLGSLLGLLTLHLESITPRAIQAPSGPDAPGRSPIESLQNPFLRPYALEVHMGTKKLPCAWGWPELMEKSLGAFVLGSPRMMWTPARHRAELQVYVGGTGPPPISSETRSCLEHHMSRGYCTSPGHHYTHLHVHIQGPGAPPISLETRSSLESHVSS</sequence>
<proteinExistence type="predicted"/>
<evidence type="ECO:0000256" key="1">
    <source>
        <dbReference type="SAM" id="MobiDB-lite"/>
    </source>
</evidence>
<organism evidence="2 3">
    <name type="scientific">Alligator sinensis</name>
    <name type="common">Chinese alligator</name>
    <dbReference type="NCBI Taxonomy" id="38654"/>
    <lineage>
        <taxon>Eukaryota</taxon>
        <taxon>Metazoa</taxon>
        <taxon>Chordata</taxon>
        <taxon>Craniata</taxon>
        <taxon>Vertebrata</taxon>
        <taxon>Euteleostomi</taxon>
        <taxon>Archelosauria</taxon>
        <taxon>Archosauria</taxon>
        <taxon>Crocodylia</taxon>
        <taxon>Alligatoridae</taxon>
        <taxon>Alligatorinae</taxon>
        <taxon>Alligator</taxon>
    </lineage>
</organism>
<gene>
    <name evidence="3" type="primary">LOC102378575</name>
</gene>
<protein>
    <submittedName>
        <fullName evidence="3">Uncharacterized protein LOC102378575</fullName>
    </submittedName>
</protein>
<dbReference type="InParanoid" id="A0A3Q0FTF8"/>
<feature type="region of interest" description="Disordered" evidence="1">
    <location>
        <begin position="1"/>
        <end position="20"/>
    </location>
</feature>
<dbReference type="KEGG" id="asn:102378575"/>
<accession>A0A3Q0FTF8</accession>
<reference evidence="3" key="1">
    <citation type="submission" date="2025-08" db="UniProtKB">
        <authorList>
            <consortium name="RefSeq"/>
        </authorList>
    </citation>
    <scope>IDENTIFICATION</scope>
</reference>
<dbReference type="Proteomes" id="UP000189705">
    <property type="component" value="Unplaced"/>
</dbReference>
<dbReference type="RefSeq" id="XP_025049435.1">
    <property type="nucleotide sequence ID" value="XM_025193650.1"/>
</dbReference>
<dbReference type="GeneID" id="102378575"/>
<evidence type="ECO:0000313" key="3">
    <source>
        <dbReference type="RefSeq" id="XP_025049435.1"/>
    </source>
</evidence>
<name>A0A3Q0FTF8_ALLSI</name>
<evidence type="ECO:0000313" key="2">
    <source>
        <dbReference type="Proteomes" id="UP000189705"/>
    </source>
</evidence>
<keyword evidence="2" id="KW-1185">Reference proteome</keyword>